<keyword evidence="1" id="KW-0472">Membrane</keyword>
<reference evidence="2 3" key="1">
    <citation type="submission" date="2024-08" db="EMBL/GenBank/DDBJ databases">
        <title>Gnathostoma spinigerum genome.</title>
        <authorList>
            <person name="Gonzalez-Bertolin B."/>
            <person name="Monzon S."/>
            <person name="Zaballos A."/>
            <person name="Jimenez P."/>
            <person name="Dekumyoy P."/>
            <person name="Varona S."/>
            <person name="Cuesta I."/>
            <person name="Sumanam S."/>
            <person name="Adisakwattana P."/>
            <person name="Gasser R.B."/>
            <person name="Hernandez-Gonzalez A."/>
            <person name="Young N.D."/>
            <person name="Perteguer M.J."/>
        </authorList>
    </citation>
    <scope>NUCLEOTIDE SEQUENCE [LARGE SCALE GENOMIC DNA]</scope>
    <source>
        <strain evidence="2">AL3</strain>
        <tissue evidence="2">Liver</tissue>
    </source>
</reference>
<dbReference type="EMBL" id="JBGFUD010008382">
    <property type="protein sequence ID" value="MFH4982044.1"/>
    <property type="molecule type" value="Genomic_DNA"/>
</dbReference>
<name>A0ABD6EV35_9BILA</name>
<proteinExistence type="predicted"/>
<organism evidence="2 3">
    <name type="scientific">Gnathostoma spinigerum</name>
    <dbReference type="NCBI Taxonomy" id="75299"/>
    <lineage>
        <taxon>Eukaryota</taxon>
        <taxon>Metazoa</taxon>
        <taxon>Ecdysozoa</taxon>
        <taxon>Nematoda</taxon>
        <taxon>Chromadorea</taxon>
        <taxon>Rhabditida</taxon>
        <taxon>Spirurina</taxon>
        <taxon>Gnathostomatomorpha</taxon>
        <taxon>Gnathostomatoidea</taxon>
        <taxon>Gnathostomatidae</taxon>
        <taxon>Gnathostoma</taxon>
    </lineage>
</organism>
<sequence length="79" mass="8919">MSAAVRGFIQNIVNYKRIIFNPYEHYGRANIFRAVIASYIGIYLAFRWNKKRKLKAAREAMVGEKNKVAAAALKDAGLA</sequence>
<accession>A0ABD6EV35</accession>
<gene>
    <name evidence="2" type="ORF">AB6A40_008753</name>
</gene>
<evidence type="ECO:0008006" key="4">
    <source>
        <dbReference type="Google" id="ProtNLM"/>
    </source>
</evidence>
<evidence type="ECO:0000256" key="1">
    <source>
        <dbReference type="SAM" id="Phobius"/>
    </source>
</evidence>
<dbReference type="Proteomes" id="UP001608902">
    <property type="component" value="Unassembled WGS sequence"/>
</dbReference>
<keyword evidence="1" id="KW-0812">Transmembrane</keyword>
<keyword evidence="3" id="KW-1185">Reference proteome</keyword>
<protein>
    <recommendedName>
        <fullName evidence="4">ATP synthase subunit e, mitochondrial</fullName>
    </recommendedName>
</protein>
<dbReference type="AlphaFoldDB" id="A0ABD6EV35"/>
<feature type="transmembrane region" description="Helical" evidence="1">
    <location>
        <begin position="31"/>
        <end position="48"/>
    </location>
</feature>
<evidence type="ECO:0000313" key="3">
    <source>
        <dbReference type="Proteomes" id="UP001608902"/>
    </source>
</evidence>
<evidence type="ECO:0000313" key="2">
    <source>
        <dbReference type="EMBL" id="MFH4982044.1"/>
    </source>
</evidence>
<comment type="caution">
    <text evidence="2">The sequence shown here is derived from an EMBL/GenBank/DDBJ whole genome shotgun (WGS) entry which is preliminary data.</text>
</comment>
<keyword evidence="1" id="KW-1133">Transmembrane helix</keyword>